<evidence type="ECO:0000259" key="15">
    <source>
        <dbReference type="PROSITE" id="PS50011"/>
    </source>
</evidence>
<protein>
    <recommendedName>
        <fullName evidence="13">Receptor-like serine/threonine-protein kinase</fullName>
        <ecNumber evidence="13">2.7.11.1</ecNumber>
    </recommendedName>
</protein>
<dbReference type="AlphaFoldDB" id="A0A2G5EDS8"/>
<dbReference type="Pfam" id="PF01453">
    <property type="entry name" value="B_lectin"/>
    <property type="match status" value="1"/>
</dbReference>
<dbReference type="SMART" id="SM00108">
    <property type="entry name" value="B_lectin"/>
    <property type="match status" value="1"/>
</dbReference>
<evidence type="ECO:0000256" key="3">
    <source>
        <dbReference type="ARBA" id="ARBA00022679"/>
    </source>
</evidence>
<evidence type="ECO:0000256" key="8">
    <source>
        <dbReference type="ARBA" id="ARBA00022840"/>
    </source>
</evidence>
<comment type="catalytic activity">
    <reaction evidence="13">
        <text>L-threonyl-[protein] + ATP = O-phospho-L-threonyl-[protein] + ADP + H(+)</text>
        <dbReference type="Rhea" id="RHEA:46608"/>
        <dbReference type="Rhea" id="RHEA-COMP:11060"/>
        <dbReference type="Rhea" id="RHEA-COMP:11605"/>
        <dbReference type="ChEBI" id="CHEBI:15378"/>
        <dbReference type="ChEBI" id="CHEBI:30013"/>
        <dbReference type="ChEBI" id="CHEBI:30616"/>
        <dbReference type="ChEBI" id="CHEBI:61977"/>
        <dbReference type="ChEBI" id="CHEBI:456216"/>
        <dbReference type="EC" id="2.7.11.1"/>
    </reaction>
</comment>
<dbReference type="InterPro" id="IPR001245">
    <property type="entry name" value="Ser-Thr/Tyr_kinase_cat_dom"/>
</dbReference>
<keyword evidence="5" id="KW-0732">Signal</keyword>
<dbReference type="GO" id="GO:0004674">
    <property type="term" value="F:protein serine/threonine kinase activity"/>
    <property type="evidence" value="ECO:0007669"/>
    <property type="project" value="UniProtKB-KW"/>
</dbReference>
<evidence type="ECO:0000256" key="1">
    <source>
        <dbReference type="ARBA" id="ARBA00004167"/>
    </source>
</evidence>
<dbReference type="GO" id="GO:0048544">
    <property type="term" value="P:recognition of pollen"/>
    <property type="evidence" value="ECO:0007669"/>
    <property type="project" value="InterPro"/>
</dbReference>
<evidence type="ECO:0000256" key="10">
    <source>
        <dbReference type="ARBA" id="ARBA00023136"/>
    </source>
</evidence>
<feature type="domain" description="Protein kinase" evidence="15">
    <location>
        <begin position="544"/>
        <end position="819"/>
    </location>
</feature>
<dbReference type="Pfam" id="PF07714">
    <property type="entry name" value="PK_Tyr_Ser-Thr"/>
    <property type="match status" value="1"/>
</dbReference>
<reference evidence="18 19" key="1">
    <citation type="submission" date="2017-09" db="EMBL/GenBank/DDBJ databases">
        <title>WGS assembly of Aquilegia coerulea Goldsmith.</title>
        <authorList>
            <person name="Hodges S."/>
            <person name="Kramer E."/>
            <person name="Nordborg M."/>
            <person name="Tomkins J."/>
            <person name="Borevitz J."/>
            <person name="Derieg N."/>
            <person name="Yan J."/>
            <person name="Mihaltcheva S."/>
            <person name="Hayes R.D."/>
            <person name="Rokhsar D."/>
        </authorList>
    </citation>
    <scope>NUCLEOTIDE SEQUENCE [LARGE SCALE GENOMIC DNA]</scope>
    <source>
        <strain evidence="19">cv. Goldsmith</strain>
    </source>
</reference>
<dbReference type="InterPro" id="IPR000719">
    <property type="entry name" value="Prot_kinase_dom"/>
</dbReference>
<dbReference type="SUPFAM" id="SSF51110">
    <property type="entry name" value="alpha-D-mannose-specific plant lectins"/>
    <property type="match status" value="2"/>
</dbReference>
<dbReference type="InterPro" id="IPR001480">
    <property type="entry name" value="Bulb-type_lectin_dom"/>
</dbReference>
<evidence type="ECO:0000256" key="14">
    <source>
        <dbReference type="SAM" id="Phobius"/>
    </source>
</evidence>
<evidence type="ECO:0000256" key="7">
    <source>
        <dbReference type="ARBA" id="ARBA00022777"/>
    </source>
</evidence>
<dbReference type="Proteomes" id="UP000230069">
    <property type="component" value="Unassembled WGS sequence"/>
</dbReference>
<dbReference type="GO" id="GO:0016020">
    <property type="term" value="C:membrane"/>
    <property type="evidence" value="ECO:0007669"/>
    <property type="project" value="UniProtKB-SubCell"/>
</dbReference>
<dbReference type="Gene3D" id="1.10.510.10">
    <property type="entry name" value="Transferase(Phosphotransferase) domain 1"/>
    <property type="match status" value="2"/>
</dbReference>
<dbReference type="PANTHER" id="PTHR47974">
    <property type="entry name" value="OS07G0415500 PROTEIN"/>
    <property type="match status" value="1"/>
</dbReference>
<dbReference type="InterPro" id="IPR003609">
    <property type="entry name" value="Pan_app"/>
</dbReference>
<dbReference type="PROSITE" id="PS50011">
    <property type="entry name" value="PROTEIN_KINASE_DOM"/>
    <property type="match status" value="1"/>
</dbReference>
<comment type="catalytic activity">
    <reaction evidence="13">
        <text>L-seryl-[protein] + ATP = O-phospho-L-seryl-[protein] + ADP + H(+)</text>
        <dbReference type="Rhea" id="RHEA:17989"/>
        <dbReference type="Rhea" id="RHEA-COMP:9863"/>
        <dbReference type="Rhea" id="RHEA-COMP:11604"/>
        <dbReference type="ChEBI" id="CHEBI:15378"/>
        <dbReference type="ChEBI" id="CHEBI:29999"/>
        <dbReference type="ChEBI" id="CHEBI:30616"/>
        <dbReference type="ChEBI" id="CHEBI:83421"/>
        <dbReference type="ChEBI" id="CHEBI:456216"/>
        <dbReference type="EC" id="2.7.11.1"/>
    </reaction>
</comment>
<dbReference type="EMBL" id="KZ305026">
    <property type="protein sequence ID" value="PIA53935.1"/>
    <property type="molecule type" value="Genomic_DNA"/>
</dbReference>
<evidence type="ECO:0000256" key="5">
    <source>
        <dbReference type="ARBA" id="ARBA00022729"/>
    </source>
</evidence>
<dbReference type="OrthoDB" id="4062651at2759"/>
<keyword evidence="3 13" id="KW-0808">Transferase</keyword>
<organism evidence="18 19">
    <name type="scientific">Aquilegia coerulea</name>
    <name type="common">Rocky mountain columbine</name>
    <dbReference type="NCBI Taxonomy" id="218851"/>
    <lineage>
        <taxon>Eukaryota</taxon>
        <taxon>Viridiplantae</taxon>
        <taxon>Streptophyta</taxon>
        <taxon>Embryophyta</taxon>
        <taxon>Tracheophyta</taxon>
        <taxon>Spermatophyta</taxon>
        <taxon>Magnoliopsida</taxon>
        <taxon>Ranunculales</taxon>
        <taxon>Ranunculaceae</taxon>
        <taxon>Thalictroideae</taxon>
        <taxon>Aquilegia</taxon>
    </lineage>
</organism>
<dbReference type="GO" id="GO:0005524">
    <property type="term" value="F:ATP binding"/>
    <property type="evidence" value="ECO:0007669"/>
    <property type="project" value="UniProtKB-KW"/>
</dbReference>
<evidence type="ECO:0000256" key="11">
    <source>
        <dbReference type="ARBA" id="ARBA00023157"/>
    </source>
</evidence>
<dbReference type="InterPro" id="IPR036426">
    <property type="entry name" value="Bulb-type_lectin_dom_sf"/>
</dbReference>
<dbReference type="CDD" id="cd00028">
    <property type="entry name" value="B_lectin"/>
    <property type="match status" value="1"/>
</dbReference>
<dbReference type="EC" id="2.7.11.1" evidence="13"/>
<evidence type="ECO:0000256" key="4">
    <source>
        <dbReference type="ARBA" id="ARBA00022692"/>
    </source>
</evidence>
<feature type="transmembrane region" description="Helical" evidence="14">
    <location>
        <begin position="38"/>
        <end position="58"/>
    </location>
</feature>
<dbReference type="PANTHER" id="PTHR47974:SF10">
    <property type="entry name" value="RECEPTOR-LIKE SERINE_THREONINE-PROTEIN KINASE"/>
    <property type="match status" value="1"/>
</dbReference>
<dbReference type="SMART" id="SM00473">
    <property type="entry name" value="PAN_AP"/>
    <property type="match status" value="1"/>
</dbReference>
<evidence type="ECO:0000256" key="2">
    <source>
        <dbReference type="ARBA" id="ARBA00022527"/>
    </source>
</evidence>
<evidence type="ECO:0000313" key="19">
    <source>
        <dbReference type="Proteomes" id="UP000230069"/>
    </source>
</evidence>
<evidence type="ECO:0000259" key="16">
    <source>
        <dbReference type="PROSITE" id="PS50927"/>
    </source>
</evidence>
<comment type="similarity">
    <text evidence="13">Belongs to the protein kinase superfamily. Ser/Thr protein kinase family.</text>
</comment>
<dbReference type="Gene3D" id="2.90.10.10">
    <property type="entry name" value="Bulb-type lectin domain"/>
    <property type="match status" value="2"/>
</dbReference>
<evidence type="ECO:0000256" key="12">
    <source>
        <dbReference type="ARBA" id="ARBA00023180"/>
    </source>
</evidence>
<comment type="subcellular location">
    <subcellularLocation>
        <location evidence="1">Membrane</location>
        <topology evidence="1">Single-pass membrane protein</topology>
    </subcellularLocation>
</comment>
<keyword evidence="6 13" id="KW-0547">Nucleotide-binding</keyword>
<keyword evidence="8 13" id="KW-0067">ATP-binding</keyword>
<dbReference type="GO" id="GO:0106310">
    <property type="term" value="F:protein serine kinase activity"/>
    <property type="evidence" value="ECO:0007669"/>
    <property type="project" value="RHEA"/>
</dbReference>
<keyword evidence="11" id="KW-1015">Disulfide bond</keyword>
<dbReference type="PIRSF" id="PIRSF000641">
    <property type="entry name" value="SRK"/>
    <property type="match status" value="1"/>
</dbReference>
<gene>
    <name evidence="18" type="ORF">AQUCO_00900479v1</name>
</gene>
<evidence type="ECO:0000256" key="9">
    <source>
        <dbReference type="ARBA" id="ARBA00022989"/>
    </source>
</evidence>
<evidence type="ECO:0000259" key="17">
    <source>
        <dbReference type="PROSITE" id="PS50948"/>
    </source>
</evidence>
<keyword evidence="12" id="KW-0325">Glycoprotein</keyword>
<feature type="transmembrane region" description="Helical" evidence="14">
    <location>
        <begin position="486"/>
        <end position="512"/>
    </location>
</feature>
<evidence type="ECO:0000256" key="6">
    <source>
        <dbReference type="ARBA" id="ARBA00022741"/>
    </source>
</evidence>
<feature type="domain" description="Apple" evidence="17">
    <location>
        <begin position="371"/>
        <end position="449"/>
    </location>
</feature>
<dbReference type="SUPFAM" id="SSF56112">
    <property type="entry name" value="Protein kinase-like (PK-like)"/>
    <property type="match status" value="1"/>
</dbReference>
<dbReference type="InterPro" id="IPR011009">
    <property type="entry name" value="Kinase-like_dom_sf"/>
</dbReference>
<proteinExistence type="inferred from homology"/>
<keyword evidence="10 14" id="KW-0472">Membrane</keyword>
<evidence type="ECO:0000256" key="13">
    <source>
        <dbReference type="PIRNR" id="PIRNR000641"/>
    </source>
</evidence>
<feature type="domain" description="Bulb-type lectin" evidence="16">
    <location>
        <begin position="67"/>
        <end position="189"/>
    </location>
</feature>
<sequence>MFFSVSTVQMPKLWRNQLETRIPIEEEYYGGKFFQNYIFRRFGPILVLLILVWGSSVICEEFSMVSLPLGFEISGFERKKSFVSENGVFAFGFFNDNLKDDGSFAVGIWYNLENKTANVPVWTAGGGVRVSGNSTIRLSMDGCLTLIDNGVVVWSTDTKGLGVQSTSLLNNGNLVLFGSGEKIIWESFNSPTNILLPGQSLQYPYSLRPPLTDSISSYYSLVIRHSGELALVWANNVTYWNSRLGSTTVAREARFEANGVLGLIDGTGATVWSKSSEDFRDPSVVLRHLRIDSDGNLRIYSWDSVLRAWRVGWQAVENQCKVFGSCGLFSFCAYNTGVPTCSCLFQDSLNLEGGSQRTDSRCNKMADIGKCKSSMSTLKHTVLYGLYPPHDVGVMLNQEACKAYCLNDTTCVAATSANDGSGLCMIKRTSFISGYQDASGSAVSFLKVCLVPLAVSASQADPRSNAASNSLPSGKNISRTKSWKSVIVTVAVIVVVSACAFLGIEILVFWFIHRRRQIKAQSRIPFGKDAQMNPHYSALIRLSYDEVKELTANFKDQLGPSVFKGVLPNRIPVVAKVLNSVVASERDFRMIVTTLGATHHRNLVQLKGFCFEPKHKILLYEYIPKGSLQKWLSKPKQERNGINWQQRLNIARGIARALAYLHSECQQCIAHGNLKFENVLLDEKLVAKLTGFGLHSLLGNDSASLSESFPERDIYMFGQMLLHILTGQQDIVGYSPQRLIHEMYHDKKSVGSVEWEGIERACRIALWCMHDRPFLRPSIGEVVKVLEGNLSVDRPPPSAAFMRENQVDYEESNEISVAS</sequence>
<keyword evidence="19" id="KW-1185">Reference proteome</keyword>
<accession>A0A2G5EDS8</accession>
<dbReference type="InterPro" id="IPR000858">
    <property type="entry name" value="S_locus_glycoprot_dom"/>
</dbReference>
<dbReference type="Gene3D" id="3.30.200.20">
    <property type="entry name" value="Phosphorylase Kinase, domain 1"/>
    <property type="match status" value="1"/>
</dbReference>
<keyword evidence="2 13" id="KW-0723">Serine/threonine-protein kinase</keyword>
<keyword evidence="9 14" id="KW-1133">Transmembrane helix</keyword>
<dbReference type="PROSITE" id="PS50927">
    <property type="entry name" value="BULB_LECTIN"/>
    <property type="match status" value="2"/>
</dbReference>
<dbReference type="Pfam" id="PF00954">
    <property type="entry name" value="S_locus_glycop"/>
    <property type="match status" value="1"/>
</dbReference>
<name>A0A2G5EDS8_AQUCA</name>
<evidence type="ECO:0000313" key="18">
    <source>
        <dbReference type="EMBL" id="PIA53935.1"/>
    </source>
</evidence>
<dbReference type="FunCoup" id="A0A2G5EDS8">
    <property type="interactions" value="421"/>
</dbReference>
<dbReference type="PROSITE" id="PS50948">
    <property type="entry name" value="PAN"/>
    <property type="match status" value="1"/>
</dbReference>
<keyword evidence="4 14" id="KW-0812">Transmembrane</keyword>
<keyword evidence="7 13" id="KW-0418">Kinase</keyword>
<feature type="domain" description="Bulb-type lectin" evidence="16">
    <location>
        <begin position="192"/>
        <end position="312"/>
    </location>
</feature>
<dbReference type="InParanoid" id="A0A2G5EDS8"/>
<dbReference type="InterPro" id="IPR024171">
    <property type="entry name" value="SRK-like_kinase"/>
</dbReference>